<feature type="region of interest" description="Disordered" evidence="1">
    <location>
        <begin position="145"/>
        <end position="169"/>
    </location>
</feature>
<feature type="non-terminal residue" evidence="2">
    <location>
        <position position="169"/>
    </location>
</feature>
<evidence type="ECO:0000256" key="1">
    <source>
        <dbReference type="SAM" id="MobiDB-lite"/>
    </source>
</evidence>
<protein>
    <submittedName>
        <fullName evidence="2">Uncharacterized protein</fullName>
    </submittedName>
</protein>
<sequence>MAQFDLVGDFQRARQNRNILSQQTQGLQREATEAPIRNELSQIDLRGARRDEQKGIAGDAQAQKTQQITTLNNVAKALAPLQGQDRIKAAQLINQRLPQEMRLDDNDLTDNGLVQMEAASRAFLTKQPGQQSAGQKERADLIKAVQPALDSKGRFDPKLADAKRANSGL</sequence>
<dbReference type="AlphaFoldDB" id="X0XVU0"/>
<dbReference type="EMBL" id="BARS01046335">
    <property type="protein sequence ID" value="GAG28906.1"/>
    <property type="molecule type" value="Genomic_DNA"/>
</dbReference>
<reference evidence="2" key="1">
    <citation type="journal article" date="2014" name="Front. Microbiol.">
        <title>High frequency of phylogenetically diverse reductive dehalogenase-homologous genes in deep subseafloor sedimentary metagenomes.</title>
        <authorList>
            <person name="Kawai M."/>
            <person name="Futagami T."/>
            <person name="Toyoda A."/>
            <person name="Takaki Y."/>
            <person name="Nishi S."/>
            <person name="Hori S."/>
            <person name="Arai W."/>
            <person name="Tsubouchi T."/>
            <person name="Morono Y."/>
            <person name="Uchiyama I."/>
            <person name="Ito T."/>
            <person name="Fujiyama A."/>
            <person name="Inagaki F."/>
            <person name="Takami H."/>
        </authorList>
    </citation>
    <scope>NUCLEOTIDE SEQUENCE</scope>
    <source>
        <strain evidence="2">Expedition CK06-06</strain>
    </source>
</reference>
<name>X0XVU0_9ZZZZ</name>
<evidence type="ECO:0000313" key="2">
    <source>
        <dbReference type="EMBL" id="GAG28906.1"/>
    </source>
</evidence>
<comment type="caution">
    <text evidence="2">The sequence shown here is derived from an EMBL/GenBank/DDBJ whole genome shotgun (WGS) entry which is preliminary data.</text>
</comment>
<proteinExistence type="predicted"/>
<accession>X0XVU0</accession>
<gene>
    <name evidence="2" type="ORF">S01H1_69758</name>
</gene>
<feature type="compositionally biased region" description="Basic and acidic residues" evidence="1">
    <location>
        <begin position="151"/>
        <end position="169"/>
    </location>
</feature>
<organism evidence="2">
    <name type="scientific">marine sediment metagenome</name>
    <dbReference type="NCBI Taxonomy" id="412755"/>
    <lineage>
        <taxon>unclassified sequences</taxon>
        <taxon>metagenomes</taxon>
        <taxon>ecological metagenomes</taxon>
    </lineage>
</organism>